<name>A0A9N8HCX9_9STRA</name>
<keyword evidence="5" id="KW-1133">Transmembrane helix</keyword>
<organism evidence="9 10">
    <name type="scientific">Seminavis robusta</name>
    <dbReference type="NCBI Taxonomy" id="568900"/>
    <lineage>
        <taxon>Eukaryota</taxon>
        <taxon>Sar</taxon>
        <taxon>Stramenopiles</taxon>
        <taxon>Ochrophyta</taxon>
        <taxon>Bacillariophyta</taxon>
        <taxon>Bacillariophyceae</taxon>
        <taxon>Bacillariophycidae</taxon>
        <taxon>Naviculales</taxon>
        <taxon>Naviculaceae</taxon>
        <taxon>Seminavis</taxon>
    </lineage>
</organism>
<evidence type="ECO:0000256" key="3">
    <source>
        <dbReference type="ARBA" id="ARBA00022679"/>
    </source>
</evidence>
<sequence length="415" mass="46580">MVRFLQQHKNNQKTEKPMTSALIFLAILLSAGNLMISHANQIMELTLGGAALQHLDEVRTNQTTVLVGIQSNIKAHYERASAFLKGAFSKSCNEHSPEAFQNYRGKIEEVDHANTTHWCVISPSKMPIKVKWFDHFPHCMEVTLPCWSWFRSQHATNDCGFVLVGGLRFDLLGNNTWQNQLVTKHMGCKVWHVPNEQSISSNEGVFHSPNLRLLRPTFGRRRYLHDPDDAQALRRVVGVTDAWVESQKGGGKPLQIGIIQRTNKRVVTNMNDVAKGLQQALPEANVTISTFGYPTVLEQAKWFASKHVIVAVHGAALTNSVFATKGTFILQLHPPGFFWTSLDPLIDQSGAIALDWYKGDHPVMESLEVIKNPNRKNQMQHQDFEVPVDEIVDIVLVALDKKEATPLMIKKSSIG</sequence>
<proteinExistence type="predicted"/>
<evidence type="ECO:0000256" key="6">
    <source>
        <dbReference type="ARBA" id="ARBA00023136"/>
    </source>
</evidence>
<dbReference type="PANTHER" id="PTHR20961:SF38">
    <property type="entry name" value="PROTEIN O-LINKED-MANNOSE BETA-1,4-N-ACETYLGLUCOSAMINYLTRANSFERASE 2"/>
    <property type="match status" value="1"/>
</dbReference>
<keyword evidence="10" id="KW-1185">Reference proteome</keyword>
<dbReference type="Pfam" id="PF04577">
    <property type="entry name" value="Glyco_transf_61"/>
    <property type="match status" value="1"/>
</dbReference>
<dbReference type="GO" id="GO:0016020">
    <property type="term" value="C:membrane"/>
    <property type="evidence" value="ECO:0007669"/>
    <property type="project" value="UniProtKB-SubCell"/>
</dbReference>
<dbReference type="InterPro" id="IPR049625">
    <property type="entry name" value="Glyco_transf_61_cat"/>
</dbReference>
<evidence type="ECO:0000256" key="2">
    <source>
        <dbReference type="ARBA" id="ARBA00022676"/>
    </source>
</evidence>
<accession>A0A9N8HCX9</accession>
<comment type="subcellular location">
    <subcellularLocation>
        <location evidence="1">Membrane</location>
        <topology evidence="1">Single-pass membrane protein</topology>
    </subcellularLocation>
</comment>
<reference evidence="9" key="1">
    <citation type="submission" date="2020-06" db="EMBL/GenBank/DDBJ databases">
        <authorList>
            <consortium name="Plant Systems Biology data submission"/>
        </authorList>
    </citation>
    <scope>NUCLEOTIDE SEQUENCE</scope>
    <source>
        <strain evidence="9">D6</strain>
    </source>
</reference>
<keyword evidence="7" id="KW-0325">Glycoprotein</keyword>
<dbReference type="InterPro" id="IPR007657">
    <property type="entry name" value="Glycosyltransferase_61"/>
</dbReference>
<keyword evidence="2" id="KW-0328">Glycosyltransferase</keyword>
<evidence type="ECO:0000313" key="9">
    <source>
        <dbReference type="EMBL" id="CAB9508182.1"/>
    </source>
</evidence>
<dbReference type="OrthoDB" id="201614at2759"/>
<evidence type="ECO:0000256" key="1">
    <source>
        <dbReference type="ARBA" id="ARBA00004167"/>
    </source>
</evidence>
<dbReference type="GO" id="GO:0016757">
    <property type="term" value="F:glycosyltransferase activity"/>
    <property type="evidence" value="ECO:0007669"/>
    <property type="project" value="UniProtKB-KW"/>
</dbReference>
<keyword evidence="4" id="KW-0812">Transmembrane</keyword>
<evidence type="ECO:0000256" key="4">
    <source>
        <dbReference type="ARBA" id="ARBA00022692"/>
    </source>
</evidence>
<evidence type="ECO:0000256" key="5">
    <source>
        <dbReference type="ARBA" id="ARBA00022989"/>
    </source>
</evidence>
<comment type="caution">
    <text evidence="9">The sequence shown here is derived from an EMBL/GenBank/DDBJ whole genome shotgun (WGS) entry which is preliminary data.</text>
</comment>
<dbReference type="AlphaFoldDB" id="A0A9N8HCX9"/>
<feature type="domain" description="Glycosyltransferase 61 catalytic" evidence="8">
    <location>
        <begin position="252"/>
        <end position="329"/>
    </location>
</feature>
<dbReference type="EMBL" id="CAICTM010000335">
    <property type="protein sequence ID" value="CAB9508182.1"/>
    <property type="molecule type" value="Genomic_DNA"/>
</dbReference>
<gene>
    <name evidence="9" type="ORF">SEMRO_336_G120430.1</name>
</gene>
<protein>
    <recommendedName>
        <fullName evidence="8">Glycosyltransferase 61 catalytic domain-containing protein</fullName>
    </recommendedName>
</protein>
<evidence type="ECO:0000256" key="7">
    <source>
        <dbReference type="ARBA" id="ARBA00023180"/>
    </source>
</evidence>
<evidence type="ECO:0000313" key="10">
    <source>
        <dbReference type="Proteomes" id="UP001153069"/>
    </source>
</evidence>
<evidence type="ECO:0000259" key="8">
    <source>
        <dbReference type="Pfam" id="PF04577"/>
    </source>
</evidence>
<dbReference type="PANTHER" id="PTHR20961">
    <property type="entry name" value="GLYCOSYLTRANSFERASE"/>
    <property type="match status" value="1"/>
</dbReference>
<keyword evidence="6" id="KW-0472">Membrane</keyword>
<dbReference type="Proteomes" id="UP001153069">
    <property type="component" value="Unassembled WGS sequence"/>
</dbReference>
<keyword evidence="3" id="KW-0808">Transferase</keyword>